<name>A0AA39KH23_ARMTA</name>
<comment type="caution">
    <text evidence="2">The sequence shown here is derived from an EMBL/GenBank/DDBJ whole genome shotgun (WGS) entry which is preliminary data.</text>
</comment>
<accession>A0AA39KH23</accession>
<dbReference type="EMBL" id="JAUEPS010000016">
    <property type="protein sequence ID" value="KAK0458698.1"/>
    <property type="molecule type" value="Genomic_DNA"/>
</dbReference>
<evidence type="ECO:0000313" key="3">
    <source>
        <dbReference type="Proteomes" id="UP001175211"/>
    </source>
</evidence>
<feature type="region of interest" description="Disordered" evidence="1">
    <location>
        <begin position="235"/>
        <end position="287"/>
    </location>
</feature>
<dbReference type="Proteomes" id="UP001175211">
    <property type="component" value="Unassembled WGS sequence"/>
</dbReference>
<keyword evidence="3" id="KW-1185">Reference proteome</keyword>
<reference evidence="2" key="1">
    <citation type="submission" date="2023-06" db="EMBL/GenBank/DDBJ databases">
        <authorList>
            <consortium name="Lawrence Berkeley National Laboratory"/>
            <person name="Ahrendt S."/>
            <person name="Sahu N."/>
            <person name="Indic B."/>
            <person name="Wong-Bajracharya J."/>
            <person name="Merenyi Z."/>
            <person name="Ke H.-M."/>
            <person name="Monk M."/>
            <person name="Kocsube S."/>
            <person name="Drula E."/>
            <person name="Lipzen A."/>
            <person name="Balint B."/>
            <person name="Henrissat B."/>
            <person name="Andreopoulos B."/>
            <person name="Martin F.M."/>
            <person name="Harder C.B."/>
            <person name="Rigling D."/>
            <person name="Ford K.L."/>
            <person name="Foster G.D."/>
            <person name="Pangilinan J."/>
            <person name="Papanicolaou A."/>
            <person name="Barry K."/>
            <person name="LaButti K."/>
            <person name="Viragh M."/>
            <person name="Koriabine M."/>
            <person name="Yan M."/>
            <person name="Riley R."/>
            <person name="Champramary S."/>
            <person name="Plett K.L."/>
            <person name="Tsai I.J."/>
            <person name="Slot J."/>
            <person name="Sipos G."/>
            <person name="Plett J."/>
            <person name="Nagy L.G."/>
            <person name="Grigoriev I.V."/>
        </authorList>
    </citation>
    <scope>NUCLEOTIDE SEQUENCE</scope>
    <source>
        <strain evidence="2">CCBAS 213</strain>
    </source>
</reference>
<evidence type="ECO:0000313" key="2">
    <source>
        <dbReference type="EMBL" id="KAK0458698.1"/>
    </source>
</evidence>
<protein>
    <submittedName>
        <fullName evidence="2">Uncharacterized protein</fullName>
    </submittedName>
</protein>
<sequence length="287" mass="32863">MSTPALEDPLPNSPDHSLTQTSFDSSFTFAATLMPLVSPVKPEDAEQDESKDVERSWPISIALHTFSRHSSLKDRKERALQILKLGTKIGKGLCTVEHLSYNQYSKTFVEETSMMDYLLRHPVAAPTDDQEHIYRLNASSYRDFRALLATKCSMAMKSLQHFGYWDLVEPVWGLDIWLYLMANDFEIYALQYRIRVEQFLYMLDAVHDWEKLRTRVFLHKELLAAQHDADKAHVKEKDDVSISHAPASSKPSPKLKTPHSAVTDVASDWNLGGGKACNHWRRRSETK</sequence>
<gene>
    <name evidence="2" type="ORF">EV420DRAFT_1642408</name>
</gene>
<feature type="compositionally biased region" description="Basic residues" evidence="1">
    <location>
        <begin position="278"/>
        <end position="287"/>
    </location>
</feature>
<dbReference type="RefSeq" id="XP_060330948.1">
    <property type="nucleotide sequence ID" value="XM_060477360.1"/>
</dbReference>
<proteinExistence type="predicted"/>
<evidence type="ECO:0000256" key="1">
    <source>
        <dbReference type="SAM" id="MobiDB-lite"/>
    </source>
</evidence>
<dbReference type="AlphaFoldDB" id="A0AA39KH23"/>
<feature type="compositionally biased region" description="Low complexity" evidence="1">
    <location>
        <begin position="242"/>
        <end position="260"/>
    </location>
</feature>
<organism evidence="2 3">
    <name type="scientific">Armillaria tabescens</name>
    <name type="common">Ringless honey mushroom</name>
    <name type="synonym">Agaricus tabescens</name>
    <dbReference type="NCBI Taxonomy" id="1929756"/>
    <lineage>
        <taxon>Eukaryota</taxon>
        <taxon>Fungi</taxon>
        <taxon>Dikarya</taxon>
        <taxon>Basidiomycota</taxon>
        <taxon>Agaricomycotina</taxon>
        <taxon>Agaricomycetes</taxon>
        <taxon>Agaricomycetidae</taxon>
        <taxon>Agaricales</taxon>
        <taxon>Marasmiineae</taxon>
        <taxon>Physalacriaceae</taxon>
        <taxon>Desarmillaria</taxon>
    </lineage>
</organism>
<dbReference type="GeneID" id="85360908"/>